<dbReference type="EMBL" id="CP045483">
    <property type="protein sequence ID" value="QGR20245.1"/>
    <property type="molecule type" value="Genomic_DNA"/>
</dbReference>
<dbReference type="NCBIfam" id="NF041176">
    <property type="entry name" value="GlyK_Thmprot"/>
    <property type="match status" value="1"/>
</dbReference>
<accession>A0A650CR84</accession>
<evidence type="ECO:0000259" key="2">
    <source>
        <dbReference type="Pfam" id="PF13660"/>
    </source>
</evidence>
<dbReference type="GeneID" id="42799358"/>
<dbReference type="GO" id="GO:0005737">
    <property type="term" value="C:cytoplasm"/>
    <property type="evidence" value="ECO:0007669"/>
    <property type="project" value="TreeGrafter"/>
</dbReference>
<dbReference type="InterPro" id="IPR037035">
    <property type="entry name" value="GK-like_C_sf"/>
</dbReference>
<dbReference type="RefSeq" id="WP_156007694.1">
    <property type="nucleotide sequence ID" value="NZ_CP045483.1"/>
</dbReference>
<feature type="domain" description="MOFRL-associated" evidence="2">
    <location>
        <begin position="7"/>
        <end position="224"/>
    </location>
</feature>
<feature type="domain" description="MOFRL" evidence="1">
    <location>
        <begin position="296"/>
        <end position="395"/>
    </location>
</feature>
<dbReference type="InterPro" id="IPR025286">
    <property type="entry name" value="MOFRL_assoc_dom"/>
</dbReference>
<protein>
    <submittedName>
        <fullName evidence="3">DUF4147 domain-containing protein</fullName>
    </submittedName>
</protein>
<dbReference type="OrthoDB" id="10741at2157"/>
<dbReference type="SUPFAM" id="SSF82544">
    <property type="entry name" value="GckA/TtuD-like"/>
    <property type="match status" value="1"/>
</dbReference>
<reference evidence="3 4" key="1">
    <citation type="submission" date="2019-10" db="EMBL/GenBank/DDBJ databases">
        <title>Genome Sequences from Six Type Strain Members of the Archaeal Family Sulfolobaceae: Acidianus ambivalens, Acidianus infernus, Metallosphaera prunae, Stygiolobus azoricus, Sulfolobus metallicus, and Sulfurisphaera ohwakuensis.</title>
        <authorList>
            <person name="Counts J.A."/>
            <person name="Kelly R.M."/>
        </authorList>
    </citation>
    <scope>NUCLEOTIDE SEQUENCE [LARGE SCALE GENOMIC DNA]</scope>
    <source>
        <strain evidence="3 4">FC6</strain>
    </source>
</reference>
<gene>
    <name evidence="3" type="ORF">D1868_09770</name>
</gene>
<name>A0A650CR84_9CREN</name>
<organism evidence="3 4">
    <name type="scientific">Stygiolobus azoricus</name>
    <dbReference type="NCBI Taxonomy" id="41675"/>
    <lineage>
        <taxon>Archaea</taxon>
        <taxon>Thermoproteota</taxon>
        <taxon>Thermoprotei</taxon>
        <taxon>Sulfolobales</taxon>
        <taxon>Sulfolobaceae</taxon>
        <taxon>Stygiolobus</taxon>
    </lineage>
</organism>
<dbReference type="Gene3D" id="3.40.50.10180">
    <property type="entry name" value="Glycerate kinase, MOFRL-like N-terminal domain"/>
    <property type="match status" value="1"/>
</dbReference>
<sequence length="403" mass="44358">MFLDSKVKEIVKRILDYSDSYKALSSKVRISNGEINVEGHSFRTQKPLLVAVGKSALKVTRFFLDKMKIENGIVITPKGHTNVKLPLEVLESSHPDITESSYEAGKKVINLLLKEDYDLLIFLISGGASALMEYSDISLNYLKEINKALVTSGLSIEEINIVRKHLSLIKGGWLAQYSKSPILTLVVSDVPGGDLSSVGSGPTILDFSTKEEAERIMKDIGLEKYAGFLKETPKTLKVKSYIFKILDIETVLTRLKSDIENSEILSSEVRGDAYSFGVQLAGIANTQFRVSKGRKVLLFGGEPDVKITGKYGKGGRNGEVCLGFLKYIKANARLYAIATDGIDGNSEYAGCYMNNELKISSVDIHNALINHSSYELLEKYGVTIKTGFTGDNVNNVYILEIGE</sequence>
<dbReference type="AlphaFoldDB" id="A0A650CR84"/>
<evidence type="ECO:0000313" key="3">
    <source>
        <dbReference type="EMBL" id="QGR20245.1"/>
    </source>
</evidence>
<dbReference type="InterPro" id="IPR039760">
    <property type="entry name" value="MOFRL_protein"/>
</dbReference>
<proteinExistence type="predicted"/>
<dbReference type="Proteomes" id="UP000423396">
    <property type="component" value="Chromosome"/>
</dbReference>
<dbReference type="PANTHER" id="PTHR12227">
    <property type="entry name" value="GLYCERATE KINASE"/>
    <property type="match status" value="1"/>
</dbReference>
<dbReference type="GO" id="GO:0008887">
    <property type="term" value="F:glycerate kinase activity"/>
    <property type="evidence" value="ECO:0007669"/>
    <property type="project" value="InterPro"/>
</dbReference>
<dbReference type="InterPro" id="IPR038614">
    <property type="entry name" value="GK_N_sf"/>
</dbReference>
<dbReference type="Pfam" id="PF13660">
    <property type="entry name" value="DUF4147"/>
    <property type="match status" value="1"/>
</dbReference>
<dbReference type="Pfam" id="PF05161">
    <property type="entry name" value="MOFRL"/>
    <property type="match status" value="1"/>
</dbReference>
<evidence type="ECO:0000259" key="1">
    <source>
        <dbReference type="Pfam" id="PF05161"/>
    </source>
</evidence>
<keyword evidence="4" id="KW-1185">Reference proteome</keyword>
<evidence type="ECO:0000313" key="4">
    <source>
        <dbReference type="Proteomes" id="UP000423396"/>
    </source>
</evidence>
<dbReference type="KEGG" id="sazo:D1868_09770"/>
<dbReference type="Gene3D" id="3.40.1480.10">
    <property type="entry name" value="MOFRL domain"/>
    <property type="match status" value="1"/>
</dbReference>
<dbReference type="InterPro" id="IPR053656">
    <property type="entry name" value="Glycerate_kinase-1"/>
</dbReference>
<dbReference type="InterPro" id="IPR007835">
    <property type="entry name" value="MOFRL"/>
</dbReference>
<dbReference type="PANTHER" id="PTHR12227:SF0">
    <property type="entry name" value="GLYCERATE KINASE"/>
    <property type="match status" value="1"/>
</dbReference>